<dbReference type="AlphaFoldDB" id="A0A7K0DEU3"/>
<evidence type="ECO:0000313" key="2">
    <source>
        <dbReference type="Proteomes" id="UP000438448"/>
    </source>
</evidence>
<evidence type="ECO:0000313" key="1">
    <source>
        <dbReference type="EMBL" id="MQY24237.1"/>
    </source>
</evidence>
<name>A0A7K0DEU3_9NOCA</name>
<reference evidence="1 2" key="1">
    <citation type="submission" date="2019-10" db="EMBL/GenBank/DDBJ databases">
        <title>Nocardia macrotermitis sp. nov. and Nocardia aurantia sp. nov., isolated from the gut of fungus growing-termite Macrotermes natalensis.</title>
        <authorList>
            <person name="Benndorf R."/>
            <person name="Schwitalla J."/>
            <person name="Martin K."/>
            <person name="De Beer W."/>
            <person name="Kaster A.-K."/>
            <person name="Vollmers J."/>
            <person name="Poulsen M."/>
            <person name="Beemelmanns C."/>
        </authorList>
    </citation>
    <scope>NUCLEOTIDE SEQUENCE [LARGE SCALE GENOMIC DNA]</scope>
    <source>
        <strain evidence="1 2">RB20</strain>
    </source>
</reference>
<proteinExistence type="predicted"/>
<keyword evidence="2" id="KW-1185">Reference proteome</keyword>
<protein>
    <submittedName>
        <fullName evidence="1">Uncharacterized protein</fullName>
    </submittedName>
</protein>
<gene>
    <name evidence="1" type="ORF">NRB20_73720</name>
</gene>
<comment type="caution">
    <text evidence="1">The sequence shown here is derived from an EMBL/GenBank/DDBJ whole genome shotgun (WGS) entry which is preliminary data.</text>
</comment>
<dbReference type="EMBL" id="WEGK01000030">
    <property type="protein sequence ID" value="MQY24237.1"/>
    <property type="molecule type" value="Genomic_DNA"/>
</dbReference>
<accession>A0A7K0DEU3</accession>
<organism evidence="1 2">
    <name type="scientific">Nocardia macrotermitis</name>
    <dbReference type="NCBI Taxonomy" id="2585198"/>
    <lineage>
        <taxon>Bacteria</taxon>
        <taxon>Bacillati</taxon>
        <taxon>Actinomycetota</taxon>
        <taxon>Actinomycetes</taxon>
        <taxon>Mycobacteriales</taxon>
        <taxon>Nocardiaceae</taxon>
        <taxon>Nocardia</taxon>
    </lineage>
</organism>
<dbReference type="Proteomes" id="UP000438448">
    <property type="component" value="Unassembled WGS sequence"/>
</dbReference>
<sequence length="69" mass="6988">MTLLGRCVGDRCAGIDALEGEGYDEARGFFELAGSREAAEACGCPDIADEGFGGVGDELLAAQCDGVGE</sequence>